<accession>A0A3D8I141</accession>
<sequence>MGLELACTSEALAHTCTFKPLPLIEKEKRESASDSHRDSSPAMQAQNDKLSYPQGKPTHNKHLQGKLVWHHEGGQSGGEESLLDCQKFSKFVILRALCPKNLSYLLETFFQKH</sequence>
<feature type="compositionally biased region" description="Basic and acidic residues" evidence="1">
    <location>
        <begin position="27"/>
        <end position="39"/>
    </location>
</feature>
<evidence type="ECO:0000256" key="1">
    <source>
        <dbReference type="SAM" id="MobiDB-lite"/>
    </source>
</evidence>
<dbReference type="RefSeq" id="WP_115511879.1">
    <property type="nucleotide sequence ID" value="NZ_NXLR01000032.1"/>
</dbReference>
<keyword evidence="3" id="KW-1185">Reference proteome</keyword>
<evidence type="ECO:0000313" key="2">
    <source>
        <dbReference type="EMBL" id="RDU58853.1"/>
    </source>
</evidence>
<dbReference type="Proteomes" id="UP000256599">
    <property type="component" value="Unassembled WGS sequence"/>
</dbReference>
<comment type="caution">
    <text evidence="2">The sequence shown here is derived from an EMBL/GenBank/DDBJ whole genome shotgun (WGS) entry which is preliminary data.</text>
</comment>
<organism evidence="2 3">
    <name type="scientific">Helicobacter marmotae</name>
    <dbReference type="NCBI Taxonomy" id="152490"/>
    <lineage>
        <taxon>Bacteria</taxon>
        <taxon>Pseudomonadati</taxon>
        <taxon>Campylobacterota</taxon>
        <taxon>Epsilonproteobacteria</taxon>
        <taxon>Campylobacterales</taxon>
        <taxon>Helicobacteraceae</taxon>
        <taxon>Helicobacter</taxon>
    </lineage>
</organism>
<gene>
    <name evidence="2" type="ORF">CQA63_09070</name>
</gene>
<dbReference type="EMBL" id="NXLR01000032">
    <property type="protein sequence ID" value="RDU58853.1"/>
    <property type="molecule type" value="Genomic_DNA"/>
</dbReference>
<evidence type="ECO:0000313" key="3">
    <source>
        <dbReference type="Proteomes" id="UP000256599"/>
    </source>
</evidence>
<proteinExistence type="predicted"/>
<reference evidence="2 3" key="1">
    <citation type="submission" date="2018-04" db="EMBL/GenBank/DDBJ databases">
        <title>Novel Campyloabacter and Helicobacter Species and Strains.</title>
        <authorList>
            <person name="Mannion A.J."/>
            <person name="Shen Z."/>
            <person name="Fox J.G."/>
        </authorList>
    </citation>
    <scope>NUCLEOTIDE SEQUENCE [LARGE SCALE GENOMIC DNA]</scope>
    <source>
        <strain evidence="2 3">MIT 98-6070</strain>
    </source>
</reference>
<name>A0A3D8I141_9HELI</name>
<protein>
    <submittedName>
        <fullName evidence="2">Uncharacterized protein</fullName>
    </submittedName>
</protein>
<feature type="region of interest" description="Disordered" evidence="1">
    <location>
        <begin position="27"/>
        <end position="61"/>
    </location>
</feature>
<dbReference type="AlphaFoldDB" id="A0A3D8I141"/>